<keyword evidence="3" id="KW-1185">Reference proteome</keyword>
<organism evidence="2 3">
    <name type="scientific">Dacryopinax primogenitus (strain DJM 731)</name>
    <name type="common">Brown rot fungus</name>
    <dbReference type="NCBI Taxonomy" id="1858805"/>
    <lineage>
        <taxon>Eukaryota</taxon>
        <taxon>Fungi</taxon>
        <taxon>Dikarya</taxon>
        <taxon>Basidiomycota</taxon>
        <taxon>Agaricomycotina</taxon>
        <taxon>Dacrymycetes</taxon>
        <taxon>Dacrymycetales</taxon>
        <taxon>Dacrymycetaceae</taxon>
        <taxon>Dacryopinax</taxon>
    </lineage>
</organism>
<gene>
    <name evidence="2" type="ORF">DACRYDRAFT_25148</name>
</gene>
<dbReference type="SUPFAM" id="SSF56601">
    <property type="entry name" value="beta-lactamase/transpeptidase-like"/>
    <property type="match status" value="1"/>
</dbReference>
<dbReference type="PANTHER" id="PTHR43319">
    <property type="entry name" value="BETA-LACTAMASE-RELATED"/>
    <property type="match status" value="1"/>
</dbReference>
<evidence type="ECO:0000259" key="1">
    <source>
        <dbReference type="Pfam" id="PF00144"/>
    </source>
</evidence>
<dbReference type="EMBL" id="JH795877">
    <property type="protein sequence ID" value="EJT97380.1"/>
    <property type="molecule type" value="Genomic_DNA"/>
</dbReference>
<sequence>MSSTKGLVITVTHRLIERGILDLDAPVCKYWPEFAQNGKEHITLKMILNHTSGCSAWPLEANIGIPDMNDWNRMIRALERMAPFWDPGTEVLYAAWTFGFLIGEIIRRATGKTVGTIFHEEIAQPLGLNLWIGLREEKEPRVIPWMPKTLPKLAPGAAVESLEATAMDVDWSNPLIASYLPFDESVLHTFLNSREAHAVEIPSVNRIGDARSLAKLYAHIIGEVEGKTPLLKPDTLKRAIASSIDGIPAAGPLRGVLPPGSLQFGLGF</sequence>
<dbReference type="GeneID" id="63689092"/>
<dbReference type="HOGENOM" id="CLU_1040337_0_0_1"/>
<protein>
    <submittedName>
        <fullName evidence="2">Beta-lactamase/transpeptidase-like protein</fullName>
    </submittedName>
</protein>
<dbReference type="RefSeq" id="XP_040624278.1">
    <property type="nucleotide sequence ID" value="XM_040774030.1"/>
</dbReference>
<proteinExistence type="predicted"/>
<feature type="non-terminal residue" evidence="2">
    <location>
        <position position="1"/>
    </location>
</feature>
<dbReference type="InterPro" id="IPR001466">
    <property type="entry name" value="Beta-lactam-related"/>
</dbReference>
<dbReference type="PANTHER" id="PTHR43319:SF3">
    <property type="entry name" value="BETA-LACTAMASE-RELATED DOMAIN-CONTAINING PROTEIN"/>
    <property type="match status" value="1"/>
</dbReference>
<dbReference type="Proteomes" id="UP000030653">
    <property type="component" value="Unassembled WGS sequence"/>
</dbReference>
<dbReference type="InterPro" id="IPR012338">
    <property type="entry name" value="Beta-lactam/transpept-like"/>
</dbReference>
<accession>M5FNG0</accession>
<evidence type="ECO:0000313" key="3">
    <source>
        <dbReference type="Proteomes" id="UP000030653"/>
    </source>
</evidence>
<reference evidence="2 3" key="1">
    <citation type="journal article" date="2012" name="Science">
        <title>The Paleozoic origin of enzymatic lignin decomposition reconstructed from 31 fungal genomes.</title>
        <authorList>
            <person name="Floudas D."/>
            <person name="Binder M."/>
            <person name="Riley R."/>
            <person name="Barry K."/>
            <person name="Blanchette R.A."/>
            <person name="Henrissat B."/>
            <person name="Martinez A.T."/>
            <person name="Otillar R."/>
            <person name="Spatafora J.W."/>
            <person name="Yadav J.S."/>
            <person name="Aerts A."/>
            <person name="Benoit I."/>
            <person name="Boyd A."/>
            <person name="Carlson A."/>
            <person name="Copeland A."/>
            <person name="Coutinho P.M."/>
            <person name="de Vries R.P."/>
            <person name="Ferreira P."/>
            <person name="Findley K."/>
            <person name="Foster B."/>
            <person name="Gaskell J."/>
            <person name="Glotzer D."/>
            <person name="Gorecki P."/>
            <person name="Heitman J."/>
            <person name="Hesse C."/>
            <person name="Hori C."/>
            <person name="Igarashi K."/>
            <person name="Jurgens J.A."/>
            <person name="Kallen N."/>
            <person name="Kersten P."/>
            <person name="Kohler A."/>
            <person name="Kuees U."/>
            <person name="Kumar T.K.A."/>
            <person name="Kuo A."/>
            <person name="LaButti K."/>
            <person name="Larrondo L.F."/>
            <person name="Lindquist E."/>
            <person name="Ling A."/>
            <person name="Lombard V."/>
            <person name="Lucas S."/>
            <person name="Lundell T."/>
            <person name="Martin R."/>
            <person name="McLaughlin D.J."/>
            <person name="Morgenstern I."/>
            <person name="Morin E."/>
            <person name="Murat C."/>
            <person name="Nagy L.G."/>
            <person name="Nolan M."/>
            <person name="Ohm R.A."/>
            <person name="Patyshakuliyeva A."/>
            <person name="Rokas A."/>
            <person name="Ruiz-Duenas F.J."/>
            <person name="Sabat G."/>
            <person name="Salamov A."/>
            <person name="Samejima M."/>
            <person name="Schmutz J."/>
            <person name="Slot J.C."/>
            <person name="St John F."/>
            <person name="Stenlid J."/>
            <person name="Sun H."/>
            <person name="Sun S."/>
            <person name="Syed K."/>
            <person name="Tsang A."/>
            <person name="Wiebenga A."/>
            <person name="Young D."/>
            <person name="Pisabarro A."/>
            <person name="Eastwood D.C."/>
            <person name="Martin F."/>
            <person name="Cullen D."/>
            <person name="Grigoriev I.V."/>
            <person name="Hibbett D.S."/>
        </authorList>
    </citation>
    <scope>NUCLEOTIDE SEQUENCE [LARGE SCALE GENOMIC DNA]</scope>
    <source>
        <strain evidence="2 3">DJM-731 SS1</strain>
    </source>
</reference>
<dbReference type="STRING" id="1858805.M5FNG0"/>
<feature type="domain" description="Beta-lactamase-related" evidence="1">
    <location>
        <begin position="2"/>
        <end position="257"/>
    </location>
</feature>
<dbReference type="AlphaFoldDB" id="M5FNG0"/>
<dbReference type="Gene3D" id="3.40.710.10">
    <property type="entry name" value="DD-peptidase/beta-lactamase superfamily"/>
    <property type="match status" value="1"/>
</dbReference>
<name>M5FNG0_DACPD</name>
<evidence type="ECO:0000313" key="2">
    <source>
        <dbReference type="EMBL" id="EJT97380.1"/>
    </source>
</evidence>
<dbReference type="InterPro" id="IPR052907">
    <property type="entry name" value="Beta-lactamase/esterase"/>
</dbReference>
<dbReference type="OrthoDB" id="428260at2759"/>
<dbReference type="Pfam" id="PF00144">
    <property type="entry name" value="Beta-lactamase"/>
    <property type="match status" value="1"/>
</dbReference>